<dbReference type="InterPro" id="IPR050266">
    <property type="entry name" value="AB_hydrolase_sf"/>
</dbReference>
<name>A0ABQ5JJD1_9LACO</name>
<dbReference type="Proteomes" id="UP001055149">
    <property type="component" value="Unassembled WGS sequence"/>
</dbReference>
<comment type="caution">
    <text evidence="2">The sequence shown here is derived from an EMBL/GenBank/DDBJ whole genome shotgun (WGS) entry which is preliminary data.</text>
</comment>
<dbReference type="Pfam" id="PF00561">
    <property type="entry name" value="Abhydrolase_1"/>
    <property type="match status" value="1"/>
</dbReference>
<dbReference type="Gene3D" id="3.40.50.1820">
    <property type="entry name" value="alpha/beta hydrolase"/>
    <property type="match status" value="1"/>
</dbReference>
<dbReference type="InterPro" id="IPR000073">
    <property type="entry name" value="AB_hydrolase_1"/>
</dbReference>
<dbReference type="EMBL" id="BQXH01000022">
    <property type="protein sequence ID" value="GKS82224.1"/>
    <property type="molecule type" value="Genomic_DNA"/>
</dbReference>
<dbReference type="PANTHER" id="PTHR43798:SF33">
    <property type="entry name" value="HYDROLASE, PUTATIVE (AFU_ORTHOLOGUE AFUA_2G14860)-RELATED"/>
    <property type="match status" value="1"/>
</dbReference>
<dbReference type="RefSeq" id="WP_244056610.1">
    <property type="nucleotide sequence ID" value="NZ_BQXH01000022.1"/>
</dbReference>
<dbReference type="PANTHER" id="PTHR43798">
    <property type="entry name" value="MONOACYLGLYCEROL LIPASE"/>
    <property type="match status" value="1"/>
</dbReference>
<sequence length="263" mass="29878">MDFYTSDNVRLEYDDQGSGQAVIMLCGMGGNRVIWHDQVTALLAAGYRVINIDCRNQGASEHTTKGLRIFRHAMDLREILEALEIKRPVLLGNSMGAATMFAYASLFGTKDVAALIDVDQSPKMIGDISWPYNYMNYLTWENFHESFAHLAQSPTYKNLGDETYRLNKEARQKYPYDAQLNLPFVKDHAFQDWRDVISELTCPFLVVVGKQSPYFNYRFAPGVAALAPHGDYKVIEECGHIVMAEQPAAFNEVLFEFLHTNEL</sequence>
<accession>A0ABQ5JJD1</accession>
<feature type="domain" description="AB hydrolase-1" evidence="1">
    <location>
        <begin position="21"/>
        <end position="245"/>
    </location>
</feature>
<protein>
    <submittedName>
        <fullName evidence="2">Alpha/beta hydrolase</fullName>
    </submittedName>
</protein>
<keyword evidence="3" id="KW-1185">Reference proteome</keyword>
<reference evidence="2" key="1">
    <citation type="journal article" date="2022" name="Int. J. Syst. Evol. Microbiol.">
        <title>A novel species of lactic acid bacteria, Ligilactobacillus pabuli sp. nov., isolated from alfalfa silage.</title>
        <authorList>
            <person name="Tohno M."/>
            <person name="Tanizawa Y."/>
            <person name="Sawada H."/>
            <person name="Sakamoto M."/>
            <person name="Ohkuma M."/>
            <person name="Kobayashi H."/>
        </authorList>
    </citation>
    <scope>NUCLEOTIDE SEQUENCE</scope>
    <source>
        <strain evidence="2">AF129</strain>
    </source>
</reference>
<evidence type="ECO:0000313" key="3">
    <source>
        <dbReference type="Proteomes" id="UP001055149"/>
    </source>
</evidence>
<organism evidence="2 3">
    <name type="scientific">Ligilactobacillus pabuli</name>
    <dbReference type="NCBI Taxonomy" id="2886039"/>
    <lineage>
        <taxon>Bacteria</taxon>
        <taxon>Bacillati</taxon>
        <taxon>Bacillota</taxon>
        <taxon>Bacilli</taxon>
        <taxon>Lactobacillales</taxon>
        <taxon>Lactobacillaceae</taxon>
        <taxon>Ligilactobacillus</taxon>
    </lineage>
</organism>
<proteinExistence type="predicted"/>
<dbReference type="InterPro" id="IPR029058">
    <property type="entry name" value="AB_hydrolase_fold"/>
</dbReference>
<keyword evidence="2" id="KW-0378">Hydrolase</keyword>
<gene>
    <name evidence="2" type="ORF">LPAF129_19100</name>
</gene>
<dbReference type="SUPFAM" id="SSF53474">
    <property type="entry name" value="alpha/beta-Hydrolases"/>
    <property type="match status" value="1"/>
</dbReference>
<dbReference type="GO" id="GO:0016787">
    <property type="term" value="F:hydrolase activity"/>
    <property type="evidence" value="ECO:0007669"/>
    <property type="project" value="UniProtKB-KW"/>
</dbReference>
<evidence type="ECO:0000259" key="1">
    <source>
        <dbReference type="Pfam" id="PF00561"/>
    </source>
</evidence>
<evidence type="ECO:0000313" key="2">
    <source>
        <dbReference type="EMBL" id="GKS82224.1"/>
    </source>
</evidence>